<evidence type="ECO:0000313" key="2">
    <source>
        <dbReference type="Proteomes" id="UP000016932"/>
    </source>
</evidence>
<dbReference type="EMBL" id="KB446558">
    <property type="protein sequence ID" value="EME83006.1"/>
    <property type="molecule type" value="Genomic_DNA"/>
</dbReference>
<dbReference type="AlphaFoldDB" id="M3AEI1"/>
<dbReference type="Proteomes" id="UP000016932">
    <property type="component" value="Unassembled WGS sequence"/>
</dbReference>
<protein>
    <submittedName>
        <fullName evidence="1">Uncharacterized protein</fullName>
    </submittedName>
</protein>
<name>M3AEI1_PSEFD</name>
<organism evidence="1 2">
    <name type="scientific">Pseudocercospora fijiensis (strain CIRAD86)</name>
    <name type="common">Black leaf streak disease fungus</name>
    <name type="synonym">Mycosphaerella fijiensis</name>
    <dbReference type="NCBI Taxonomy" id="383855"/>
    <lineage>
        <taxon>Eukaryota</taxon>
        <taxon>Fungi</taxon>
        <taxon>Dikarya</taxon>
        <taxon>Ascomycota</taxon>
        <taxon>Pezizomycotina</taxon>
        <taxon>Dothideomycetes</taxon>
        <taxon>Dothideomycetidae</taxon>
        <taxon>Mycosphaerellales</taxon>
        <taxon>Mycosphaerellaceae</taxon>
        <taxon>Pseudocercospora</taxon>
    </lineage>
</organism>
<dbReference type="HOGENOM" id="CLU_1441627_0_0_1"/>
<evidence type="ECO:0000313" key="1">
    <source>
        <dbReference type="EMBL" id="EME83006.1"/>
    </source>
</evidence>
<sequence>MTTTTTKGILRFSIPDESVTAEQRAFFATPQNKDFVKQEAELLDFNNSDIVKGAQGLDVQGFTWIHHKSQIATSENACNGKFFEGSNIEDLYLPELERLIENVTGCKKAVVWNGVTRRKLPVRQDGQPTVQQKKGGEQDRIFDALRRDVPTSRSILLLGGGTLIDEFSLWKKCSQLPRTSPKRARRLE</sequence>
<accession>M3AEI1</accession>
<reference evidence="1 2" key="1">
    <citation type="journal article" date="2012" name="PLoS Pathog.">
        <title>Diverse lifestyles and strategies of plant pathogenesis encoded in the genomes of eighteen Dothideomycetes fungi.</title>
        <authorList>
            <person name="Ohm R.A."/>
            <person name="Feau N."/>
            <person name="Henrissat B."/>
            <person name="Schoch C.L."/>
            <person name="Horwitz B.A."/>
            <person name="Barry K.W."/>
            <person name="Condon B.J."/>
            <person name="Copeland A.C."/>
            <person name="Dhillon B."/>
            <person name="Glaser F."/>
            <person name="Hesse C.N."/>
            <person name="Kosti I."/>
            <person name="LaButti K."/>
            <person name="Lindquist E.A."/>
            <person name="Lucas S."/>
            <person name="Salamov A.A."/>
            <person name="Bradshaw R.E."/>
            <person name="Ciuffetti L."/>
            <person name="Hamelin R.C."/>
            <person name="Kema G.H.J."/>
            <person name="Lawrence C."/>
            <person name="Scott J.A."/>
            <person name="Spatafora J.W."/>
            <person name="Turgeon B.G."/>
            <person name="de Wit P.J.G.M."/>
            <person name="Zhong S."/>
            <person name="Goodwin S.B."/>
            <person name="Grigoriev I.V."/>
        </authorList>
    </citation>
    <scope>NUCLEOTIDE SEQUENCE [LARGE SCALE GENOMIC DNA]</scope>
    <source>
        <strain evidence="1 2">CIRAD86</strain>
    </source>
</reference>
<proteinExistence type="predicted"/>
<dbReference type="RefSeq" id="XP_007926358.1">
    <property type="nucleotide sequence ID" value="XM_007928167.1"/>
</dbReference>
<dbReference type="VEuPathDB" id="FungiDB:MYCFIDRAFT_196406"/>
<dbReference type="GeneID" id="19335578"/>
<dbReference type="KEGG" id="pfj:MYCFIDRAFT_196406"/>
<gene>
    <name evidence="1" type="ORF">MYCFIDRAFT_196406</name>
</gene>
<keyword evidence="2" id="KW-1185">Reference proteome</keyword>